<proteinExistence type="predicted"/>
<evidence type="ECO:0000313" key="1">
    <source>
        <dbReference type="Proteomes" id="UP000887579"/>
    </source>
</evidence>
<accession>A0AC34F9U9</accession>
<dbReference type="Proteomes" id="UP000887579">
    <property type="component" value="Unplaced"/>
</dbReference>
<evidence type="ECO:0000313" key="2">
    <source>
        <dbReference type="WBParaSite" id="ES5_v2.g13794.t1"/>
    </source>
</evidence>
<protein>
    <submittedName>
        <fullName evidence="2">Protein kinase domain-containing protein</fullName>
    </submittedName>
</protein>
<organism evidence="1 2">
    <name type="scientific">Panagrolaimus sp. ES5</name>
    <dbReference type="NCBI Taxonomy" id="591445"/>
    <lineage>
        <taxon>Eukaryota</taxon>
        <taxon>Metazoa</taxon>
        <taxon>Ecdysozoa</taxon>
        <taxon>Nematoda</taxon>
        <taxon>Chromadorea</taxon>
        <taxon>Rhabditida</taxon>
        <taxon>Tylenchina</taxon>
        <taxon>Panagrolaimomorpha</taxon>
        <taxon>Panagrolaimoidea</taxon>
        <taxon>Panagrolaimidae</taxon>
        <taxon>Panagrolaimus</taxon>
    </lineage>
</organism>
<dbReference type="WBParaSite" id="ES5_v2.g13794.t1">
    <property type="protein sequence ID" value="ES5_v2.g13794.t1"/>
    <property type="gene ID" value="ES5_v2.g13794"/>
</dbReference>
<sequence length="372" mass="43831">MGNEEYYQKELIFSHDRKRLKINSSESNDEEFADIDKLILTLEEEEIKYFHRKIMKHPLRRFSWIYHCLTPDIQQSLGDLTTVAYCETIPYFKGQVVFHRMNANIESAKKLYNEVKILSKINHTNIIKFYGFSAFQDIALLTEYCEGGSLHSMIHNDEEYSKNLPEFNRLRLLFQLSDALIYLKSRAIIHRQIEPKTILLTVNLDVKLSNFSYAGIHTVDMIKTNKSQSKSIFHKFRWSRYKKEELAEMEFPMADLPESILETILKESPYISPETAVNHVFSCQSDLWQFAMTMYELYSQKQPFHFSAGPMYKLHNLICTVSTWKNLPRGTDPGLQDIFKKCTVRFGNDRMKIENVKEKLHDLLIHLNESRV</sequence>
<reference evidence="2" key="1">
    <citation type="submission" date="2022-11" db="UniProtKB">
        <authorList>
            <consortium name="WormBaseParasite"/>
        </authorList>
    </citation>
    <scope>IDENTIFICATION</scope>
</reference>
<name>A0AC34F9U9_9BILA</name>